<keyword evidence="2" id="KW-1003">Cell membrane</keyword>
<gene>
    <name evidence="8" type="ORF">DX873_13030</name>
</gene>
<dbReference type="OrthoDB" id="9809206at2"/>
<feature type="transmembrane region" description="Helical" evidence="6">
    <location>
        <begin position="57"/>
        <end position="75"/>
    </location>
</feature>
<dbReference type="RefSeq" id="WP_116184934.1">
    <property type="nucleotide sequence ID" value="NZ_QTJX01000003.1"/>
</dbReference>
<feature type="domain" description="Mechanosensitive ion channel MscS" evidence="7">
    <location>
        <begin position="99"/>
        <end position="139"/>
    </location>
</feature>
<name>A0A371JN21_9FLAO</name>
<sequence>MKSLEFIRQWLEGHPTTTSLLKYLIWVIFVVAIIQLLRKLLRKNLPDTNTRYKSQKGVEVVGYLALIFLTITYFTGNIKDFGLAIGLFTAGITITLQELILSIAGSIYIFLVKVYKPGDRIEIHKIKGDVIDIDSIYTTMMEIGEWVSSDNYSGRIVKLSNAFVFRGPIYNYSRDFPFIWDELDLPVRYGSDLELAKKIIIQVASDNLSDYVTQSVSKWKNVVDRYYIEDAQVEPTLAITMTDNWVNFNLRYIVDYKKRRYTRHLLNELIGKEIEKTQGAITIASATVEVIRIPDLHLKHNEKENNLQ</sequence>
<dbReference type="PANTHER" id="PTHR30566">
    <property type="entry name" value="YNAI-RELATED MECHANOSENSITIVE ION CHANNEL"/>
    <property type="match status" value="1"/>
</dbReference>
<dbReference type="Gene3D" id="2.30.30.60">
    <property type="match status" value="1"/>
</dbReference>
<feature type="transmembrane region" description="Helical" evidence="6">
    <location>
        <begin position="20"/>
        <end position="37"/>
    </location>
</feature>
<keyword evidence="3 6" id="KW-0812">Transmembrane</keyword>
<dbReference type="EMBL" id="QTJX01000003">
    <property type="protein sequence ID" value="RDY58613.1"/>
    <property type="molecule type" value="Genomic_DNA"/>
</dbReference>
<dbReference type="Proteomes" id="UP000261828">
    <property type="component" value="Unassembled WGS sequence"/>
</dbReference>
<organism evidence="8 9">
    <name type="scientific">Flagellimonas nanhaiensis</name>
    <dbReference type="NCBI Taxonomy" id="2292706"/>
    <lineage>
        <taxon>Bacteria</taxon>
        <taxon>Pseudomonadati</taxon>
        <taxon>Bacteroidota</taxon>
        <taxon>Flavobacteriia</taxon>
        <taxon>Flavobacteriales</taxon>
        <taxon>Flavobacteriaceae</taxon>
        <taxon>Flagellimonas</taxon>
    </lineage>
</organism>
<evidence type="ECO:0000256" key="4">
    <source>
        <dbReference type="ARBA" id="ARBA00022989"/>
    </source>
</evidence>
<keyword evidence="9" id="KW-1185">Reference proteome</keyword>
<evidence type="ECO:0000313" key="9">
    <source>
        <dbReference type="Proteomes" id="UP000261828"/>
    </source>
</evidence>
<evidence type="ECO:0000259" key="7">
    <source>
        <dbReference type="Pfam" id="PF00924"/>
    </source>
</evidence>
<dbReference type="Gene3D" id="3.30.70.100">
    <property type="match status" value="1"/>
</dbReference>
<dbReference type="InterPro" id="IPR010920">
    <property type="entry name" value="LSM_dom_sf"/>
</dbReference>
<dbReference type="SUPFAM" id="SSF50182">
    <property type="entry name" value="Sm-like ribonucleoproteins"/>
    <property type="match status" value="1"/>
</dbReference>
<keyword evidence="4 6" id="KW-1133">Transmembrane helix</keyword>
<reference evidence="8 9" key="1">
    <citation type="submission" date="2018-08" db="EMBL/GenBank/DDBJ databases">
        <title>Muricauda nanhaiensis sp. nov., isolated from seawater of the South China Sea.</title>
        <authorList>
            <person name="Dang Y."/>
        </authorList>
    </citation>
    <scope>NUCLEOTIDE SEQUENCE [LARGE SCALE GENOMIC DNA]</scope>
    <source>
        <strain evidence="8 9">SM1704</strain>
    </source>
</reference>
<dbReference type="SUPFAM" id="SSF82689">
    <property type="entry name" value="Mechanosensitive channel protein MscS (YggB), C-terminal domain"/>
    <property type="match status" value="1"/>
</dbReference>
<evidence type="ECO:0000256" key="5">
    <source>
        <dbReference type="ARBA" id="ARBA00023136"/>
    </source>
</evidence>
<comment type="caution">
    <text evidence="8">The sequence shown here is derived from an EMBL/GenBank/DDBJ whole genome shotgun (WGS) entry which is preliminary data.</text>
</comment>
<dbReference type="PANTHER" id="PTHR30566:SF5">
    <property type="entry name" value="MECHANOSENSITIVE ION CHANNEL PROTEIN 1, MITOCHONDRIAL-RELATED"/>
    <property type="match status" value="1"/>
</dbReference>
<dbReference type="GO" id="GO:0008381">
    <property type="term" value="F:mechanosensitive monoatomic ion channel activity"/>
    <property type="evidence" value="ECO:0007669"/>
    <property type="project" value="UniProtKB-ARBA"/>
</dbReference>
<accession>A0A371JN21</accession>
<dbReference type="InterPro" id="IPR006685">
    <property type="entry name" value="MscS_channel_2nd"/>
</dbReference>
<evidence type="ECO:0000256" key="3">
    <source>
        <dbReference type="ARBA" id="ARBA00022692"/>
    </source>
</evidence>
<feature type="transmembrane region" description="Helical" evidence="6">
    <location>
        <begin position="81"/>
        <end position="111"/>
    </location>
</feature>
<evidence type="ECO:0000256" key="2">
    <source>
        <dbReference type="ARBA" id="ARBA00022475"/>
    </source>
</evidence>
<keyword evidence="5 6" id="KW-0472">Membrane</keyword>
<dbReference type="Pfam" id="PF00924">
    <property type="entry name" value="MS_channel_2nd"/>
    <property type="match status" value="1"/>
</dbReference>
<dbReference type="GO" id="GO:0005886">
    <property type="term" value="C:plasma membrane"/>
    <property type="evidence" value="ECO:0007669"/>
    <property type="project" value="UniProtKB-SubCell"/>
</dbReference>
<evidence type="ECO:0000256" key="6">
    <source>
        <dbReference type="SAM" id="Phobius"/>
    </source>
</evidence>
<comment type="subcellular location">
    <subcellularLocation>
        <location evidence="1">Cell membrane</location>
        <topology evidence="1">Multi-pass membrane protein</topology>
    </subcellularLocation>
</comment>
<protein>
    <submittedName>
        <fullName evidence="8">Mechanosensitive ion channel family protein</fullName>
    </submittedName>
</protein>
<evidence type="ECO:0000313" key="8">
    <source>
        <dbReference type="EMBL" id="RDY58613.1"/>
    </source>
</evidence>
<dbReference type="InterPro" id="IPR011066">
    <property type="entry name" value="MscS_channel_C_sf"/>
</dbReference>
<dbReference type="AlphaFoldDB" id="A0A371JN21"/>
<dbReference type="InterPro" id="IPR023408">
    <property type="entry name" value="MscS_beta-dom_sf"/>
</dbReference>
<evidence type="ECO:0000256" key="1">
    <source>
        <dbReference type="ARBA" id="ARBA00004651"/>
    </source>
</evidence>
<proteinExistence type="predicted"/>